<dbReference type="SUPFAM" id="SSF54534">
    <property type="entry name" value="FKBP-like"/>
    <property type="match status" value="1"/>
</dbReference>
<accession>Q21A17</accession>
<dbReference type="PANTHER" id="PTHR30437:SF6">
    <property type="entry name" value="TRANSCRIPTION ELONGATION FACTOR GREB"/>
    <property type="match status" value="1"/>
</dbReference>
<dbReference type="InterPro" id="IPR023459">
    <property type="entry name" value="Tscrpt_elong_fac_GreA/B_fam"/>
</dbReference>
<proteinExistence type="predicted"/>
<dbReference type="GO" id="GO:0032784">
    <property type="term" value="P:regulation of DNA-templated transcription elongation"/>
    <property type="evidence" value="ECO:0007669"/>
    <property type="project" value="InterPro"/>
</dbReference>
<feature type="region of interest" description="Disordered" evidence="1">
    <location>
        <begin position="1"/>
        <end position="30"/>
    </location>
</feature>
<keyword evidence="3" id="KW-0648">Protein biosynthesis</keyword>
<protein>
    <submittedName>
        <fullName evidence="3">GreA/GreB family elongation factor</fullName>
    </submittedName>
</protein>
<sequence>MSRAFVKEQDIETFQELPDRPISPHSNDVTPEGMAQIEQAFDASREALAAAQAADDQDAITAAARELRYWSARRATARIARPIGDVTKVRFGSTVTIRRNDDRRQTFRIVGEDEADPPNGTISHVLPLARSLFGKRVGDVVRAGTGEAEIEEVG</sequence>
<evidence type="ECO:0000313" key="3">
    <source>
        <dbReference type="EMBL" id="ABD86769.1"/>
    </source>
</evidence>
<gene>
    <name evidence="3" type="ordered locus">RPC_1206</name>
</gene>
<dbReference type="InterPro" id="IPR036953">
    <property type="entry name" value="GreA/GreB_C_sf"/>
</dbReference>
<dbReference type="InterPro" id="IPR001437">
    <property type="entry name" value="Tscrpt_elong_fac_GreA/B_C"/>
</dbReference>
<evidence type="ECO:0000259" key="2">
    <source>
        <dbReference type="Pfam" id="PF01272"/>
    </source>
</evidence>
<feature type="compositionally biased region" description="Basic and acidic residues" evidence="1">
    <location>
        <begin position="1"/>
        <end position="10"/>
    </location>
</feature>
<dbReference type="KEGG" id="rpc:RPC_1206"/>
<dbReference type="Pfam" id="PF01272">
    <property type="entry name" value="GreA_GreB"/>
    <property type="match status" value="1"/>
</dbReference>
<dbReference type="GO" id="GO:0003746">
    <property type="term" value="F:translation elongation factor activity"/>
    <property type="evidence" value="ECO:0007669"/>
    <property type="project" value="UniProtKB-KW"/>
</dbReference>
<dbReference type="GO" id="GO:0006354">
    <property type="term" value="P:DNA-templated transcription elongation"/>
    <property type="evidence" value="ECO:0007669"/>
    <property type="project" value="TreeGrafter"/>
</dbReference>
<organism evidence="3">
    <name type="scientific">Rhodopseudomonas palustris (strain BisB18)</name>
    <dbReference type="NCBI Taxonomy" id="316056"/>
    <lineage>
        <taxon>Bacteria</taxon>
        <taxon>Pseudomonadati</taxon>
        <taxon>Pseudomonadota</taxon>
        <taxon>Alphaproteobacteria</taxon>
        <taxon>Hyphomicrobiales</taxon>
        <taxon>Nitrobacteraceae</taxon>
        <taxon>Rhodopseudomonas</taxon>
    </lineage>
</organism>
<feature type="domain" description="Transcription elongation factor GreA/GreB C-terminal" evidence="2">
    <location>
        <begin position="87"/>
        <end position="147"/>
    </location>
</feature>
<dbReference type="NCBIfam" id="NF004973">
    <property type="entry name" value="PRK06342.1"/>
    <property type="match status" value="1"/>
</dbReference>
<dbReference type="PANTHER" id="PTHR30437">
    <property type="entry name" value="TRANSCRIPTION ELONGATION FACTOR GREA"/>
    <property type="match status" value="1"/>
</dbReference>
<name>Q21A17_RHOPB</name>
<reference evidence="3" key="1">
    <citation type="submission" date="2006-03" db="EMBL/GenBank/DDBJ databases">
        <title>Complete sequence of Rhodopseudomonas palustris BisB18.</title>
        <authorList>
            <consortium name="US DOE Joint Genome Institute"/>
            <person name="Copeland A."/>
            <person name="Lucas S."/>
            <person name="Lapidus A."/>
            <person name="Barry K."/>
            <person name="Detter J.C."/>
            <person name="Glavina del Rio T."/>
            <person name="Hammon N."/>
            <person name="Israni S."/>
            <person name="Dalin E."/>
            <person name="Tice H."/>
            <person name="Pitluck S."/>
            <person name="Chain P."/>
            <person name="Malfatti S."/>
            <person name="Shin M."/>
            <person name="Vergez L."/>
            <person name="Schmutz J."/>
            <person name="Larimer F."/>
            <person name="Land M."/>
            <person name="Hauser L."/>
            <person name="Pelletier D.A."/>
            <person name="Kyrpides N."/>
            <person name="Anderson I."/>
            <person name="Oda Y."/>
            <person name="Harwood C.S."/>
            <person name="Richardson P."/>
        </authorList>
    </citation>
    <scope>NUCLEOTIDE SEQUENCE [LARGE SCALE GENOMIC DNA]</scope>
    <source>
        <strain evidence="3">BisB18</strain>
    </source>
</reference>
<dbReference type="STRING" id="316056.RPC_1206"/>
<dbReference type="GO" id="GO:0070063">
    <property type="term" value="F:RNA polymerase binding"/>
    <property type="evidence" value="ECO:0007669"/>
    <property type="project" value="InterPro"/>
</dbReference>
<dbReference type="EMBL" id="CP000301">
    <property type="protein sequence ID" value="ABD86769.1"/>
    <property type="molecule type" value="Genomic_DNA"/>
</dbReference>
<dbReference type="GO" id="GO:0003677">
    <property type="term" value="F:DNA binding"/>
    <property type="evidence" value="ECO:0007669"/>
    <property type="project" value="InterPro"/>
</dbReference>
<dbReference type="Gene3D" id="3.10.50.30">
    <property type="entry name" value="Transcription elongation factor, GreA/GreB, C-terminal domain"/>
    <property type="match status" value="1"/>
</dbReference>
<dbReference type="RefSeq" id="WP_011471674.1">
    <property type="nucleotide sequence ID" value="NC_007925.1"/>
</dbReference>
<dbReference type="HOGENOM" id="CLU_101379_3_1_5"/>
<keyword evidence="3" id="KW-0251">Elongation factor</keyword>
<dbReference type="AlphaFoldDB" id="Q21A17"/>
<evidence type="ECO:0000256" key="1">
    <source>
        <dbReference type="SAM" id="MobiDB-lite"/>
    </source>
</evidence>
<dbReference type="OrthoDB" id="8537952at2"/>
<dbReference type="eggNOG" id="COG0782">
    <property type="taxonomic scope" value="Bacteria"/>
</dbReference>